<comment type="caution">
    <text evidence="5">The sequence shown here is derived from an EMBL/GenBank/DDBJ whole genome shotgun (WGS) entry which is preliminary data.</text>
</comment>
<dbReference type="Gene3D" id="1.25.40.590">
    <property type="entry name" value="Type IV / VI secretion system, DotU"/>
    <property type="match status" value="1"/>
</dbReference>
<keyword evidence="1 3" id="KW-0472">Membrane</keyword>
<evidence type="ECO:0000256" key="3">
    <source>
        <dbReference type="SAM" id="Phobius"/>
    </source>
</evidence>
<evidence type="ECO:0000313" key="5">
    <source>
        <dbReference type="EMBL" id="TCM86459.1"/>
    </source>
</evidence>
<feature type="domain" description="OmpA-like" evidence="4">
    <location>
        <begin position="327"/>
        <end position="451"/>
    </location>
</feature>
<dbReference type="InterPro" id="IPR038522">
    <property type="entry name" value="T4/T6SS_DotU_sf"/>
</dbReference>
<dbReference type="PANTHER" id="PTHR38033:SF1">
    <property type="entry name" value="DOTU FAMILY TYPE IV_VI SECRETION SYSTEM PROTEIN"/>
    <property type="match status" value="1"/>
</dbReference>
<gene>
    <name evidence="5" type="ORF">EV216_1048</name>
</gene>
<dbReference type="Proteomes" id="UP000295277">
    <property type="component" value="Unassembled WGS sequence"/>
</dbReference>
<name>A0A4R1YYV3_9RHOB</name>
<keyword evidence="6" id="KW-1185">Reference proteome</keyword>
<dbReference type="Pfam" id="PF00691">
    <property type="entry name" value="OmpA"/>
    <property type="match status" value="1"/>
</dbReference>
<dbReference type="InterPro" id="IPR036737">
    <property type="entry name" value="OmpA-like_sf"/>
</dbReference>
<sequence length="451" mass="48306">MTRDDPFGLDDDAGRTRIRPARQARGPATMAARPGTAGEPAPRVQQLRASANPLVNAFAALLGLAPELERAMAPENPETLRARLLDNLIHARDAAVGEGVPLSRADQAAWFVAALLDDVALNTPWGGHSDWPREPLVVSLSGDVDAGTRFFERAEDLLRYSERDPDMLELAFLCLGLGFRGKHRVTGPAGDGALAQMRGAMARVLRRPDDADRALSPHWQGVAAADEAPRFRVPLWSIALVALAAITLIYAGLSMRLSSRGEQLFTLASVLPPPERAGIYRPLRETAVPETPALIAEPVVMELLPLFAGAAPPDALGALTGREDVSLAILALQSPDPELFRSARAEINEVYAPLIAAIAQVIVDNLDVIGGVRVVGHTDSVPVQRTNPFASNQGLSEARARTIADLLIARGVPPGLVAHEGRAATQPIADNATREGRARNRRVEIHIEKKV</sequence>
<evidence type="ECO:0000313" key="6">
    <source>
        <dbReference type="Proteomes" id="UP000295277"/>
    </source>
</evidence>
<feature type="region of interest" description="Disordered" evidence="2">
    <location>
        <begin position="1"/>
        <end position="41"/>
    </location>
</feature>
<evidence type="ECO:0000256" key="2">
    <source>
        <dbReference type="SAM" id="MobiDB-lite"/>
    </source>
</evidence>
<proteinExistence type="predicted"/>
<organism evidence="5 6">
    <name type="scientific">Rhodovulum steppense</name>
    <dbReference type="NCBI Taxonomy" id="540251"/>
    <lineage>
        <taxon>Bacteria</taxon>
        <taxon>Pseudomonadati</taxon>
        <taxon>Pseudomonadota</taxon>
        <taxon>Alphaproteobacteria</taxon>
        <taxon>Rhodobacterales</taxon>
        <taxon>Paracoccaceae</taxon>
        <taxon>Rhodovulum</taxon>
    </lineage>
</organism>
<dbReference type="InterPro" id="IPR006665">
    <property type="entry name" value="OmpA-like"/>
</dbReference>
<accession>A0A4R1YYV3</accession>
<dbReference type="PROSITE" id="PS51123">
    <property type="entry name" value="OMPA_2"/>
    <property type="match status" value="1"/>
</dbReference>
<dbReference type="GO" id="GO:0016020">
    <property type="term" value="C:membrane"/>
    <property type="evidence" value="ECO:0007669"/>
    <property type="project" value="UniProtKB-UniRule"/>
</dbReference>
<evidence type="ECO:0000259" key="4">
    <source>
        <dbReference type="PROSITE" id="PS51123"/>
    </source>
</evidence>
<dbReference type="PANTHER" id="PTHR38033">
    <property type="entry name" value="MEMBRANE PROTEIN-RELATED"/>
    <property type="match status" value="1"/>
</dbReference>
<reference evidence="5 6" key="1">
    <citation type="submission" date="2019-03" db="EMBL/GenBank/DDBJ databases">
        <title>Genomic Encyclopedia of Type Strains, Phase IV (KMG-IV): sequencing the most valuable type-strain genomes for metagenomic binning, comparative biology and taxonomic classification.</title>
        <authorList>
            <person name="Goeker M."/>
        </authorList>
    </citation>
    <scope>NUCLEOTIDE SEQUENCE [LARGE SCALE GENOMIC DNA]</scope>
    <source>
        <strain evidence="5 6">DSM 21153</strain>
    </source>
</reference>
<dbReference type="EMBL" id="SLVM01000004">
    <property type="protein sequence ID" value="TCM86459.1"/>
    <property type="molecule type" value="Genomic_DNA"/>
</dbReference>
<evidence type="ECO:0000256" key="1">
    <source>
        <dbReference type="PROSITE-ProRule" id="PRU00473"/>
    </source>
</evidence>
<dbReference type="OrthoDB" id="345640at2"/>
<keyword evidence="3" id="KW-1133">Transmembrane helix</keyword>
<dbReference type="Gene3D" id="3.30.1330.60">
    <property type="entry name" value="OmpA-like domain"/>
    <property type="match status" value="1"/>
</dbReference>
<dbReference type="NCBIfam" id="TIGR03349">
    <property type="entry name" value="IV_VI_DotU"/>
    <property type="match status" value="1"/>
</dbReference>
<dbReference type="SUPFAM" id="SSF103088">
    <property type="entry name" value="OmpA-like"/>
    <property type="match status" value="1"/>
</dbReference>
<feature type="transmembrane region" description="Helical" evidence="3">
    <location>
        <begin position="233"/>
        <end position="253"/>
    </location>
</feature>
<dbReference type="RefSeq" id="WP_132693670.1">
    <property type="nucleotide sequence ID" value="NZ_SLVM01000004.1"/>
</dbReference>
<dbReference type="Pfam" id="PF09850">
    <property type="entry name" value="DotU"/>
    <property type="match status" value="1"/>
</dbReference>
<dbReference type="AlphaFoldDB" id="A0A4R1YYV3"/>
<keyword evidence="3" id="KW-0812">Transmembrane</keyword>
<dbReference type="InterPro" id="IPR017732">
    <property type="entry name" value="T4/T6SS_DotU"/>
</dbReference>
<dbReference type="NCBIfam" id="NF038228">
    <property type="entry name" value="IcmH_DotU_IVB"/>
    <property type="match status" value="1"/>
</dbReference>
<protein>
    <submittedName>
        <fullName evidence="5">Type VI secretion system protein ImpK</fullName>
    </submittedName>
</protein>
<dbReference type="CDD" id="cd07185">
    <property type="entry name" value="OmpA_C-like"/>
    <property type="match status" value="1"/>
</dbReference>